<dbReference type="Proteomes" id="UP001565243">
    <property type="component" value="Unassembled WGS sequence"/>
</dbReference>
<accession>A0ABV4E721</accession>
<dbReference type="SUPFAM" id="SSF160719">
    <property type="entry name" value="gpW/gp25-like"/>
    <property type="match status" value="1"/>
</dbReference>
<comment type="caution">
    <text evidence="2">The sequence shown here is derived from an EMBL/GenBank/DDBJ whole genome shotgun (WGS) entry which is preliminary data.</text>
</comment>
<reference evidence="2 3" key="1">
    <citation type="submission" date="2024-07" db="EMBL/GenBank/DDBJ databases">
        <authorList>
            <person name="Hebao G."/>
        </authorList>
    </citation>
    <scope>NUCLEOTIDE SEQUENCE [LARGE SCALE GENOMIC DNA]</scope>
    <source>
        <strain evidence="2 3">ACCC 02193</strain>
    </source>
</reference>
<protein>
    <submittedName>
        <fullName evidence="2">Type VI secretion system baseplate subunit TssE</fullName>
    </submittedName>
</protein>
<dbReference type="RefSeq" id="WP_369895418.1">
    <property type="nucleotide sequence ID" value="NZ_JBGFFX010000004.1"/>
</dbReference>
<dbReference type="PANTHER" id="PTHR38595:SF1">
    <property type="entry name" value="TYPE VI SECRETION SYSTEM COMPONENT TSSE1"/>
    <property type="match status" value="1"/>
</dbReference>
<dbReference type="InterPro" id="IPR017737">
    <property type="entry name" value="TssE1-like"/>
</dbReference>
<gene>
    <name evidence="2" type="primary">tssE</name>
    <name evidence="2" type="ORF">AB6T85_09755</name>
</gene>
<evidence type="ECO:0000259" key="1">
    <source>
        <dbReference type="Pfam" id="PF04965"/>
    </source>
</evidence>
<organism evidence="2 3">
    <name type="scientific">Erwinia aeris</name>
    <dbReference type="NCBI Taxonomy" id="3239803"/>
    <lineage>
        <taxon>Bacteria</taxon>
        <taxon>Pseudomonadati</taxon>
        <taxon>Pseudomonadota</taxon>
        <taxon>Gammaproteobacteria</taxon>
        <taxon>Enterobacterales</taxon>
        <taxon>Erwiniaceae</taxon>
        <taxon>Erwinia</taxon>
    </lineage>
</organism>
<dbReference type="NCBIfam" id="TIGR03357">
    <property type="entry name" value="VI_zyme"/>
    <property type="match status" value="1"/>
</dbReference>
<dbReference type="PANTHER" id="PTHR38595">
    <property type="entry name" value="CYTOPLASMIC PROTEIN-RELATED"/>
    <property type="match status" value="1"/>
</dbReference>
<evidence type="ECO:0000313" key="2">
    <source>
        <dbReference type="EMBL" id="MEY8770710.1"/>
    </source>
</evidence>
<keyword evidence="3" id="KW-1185">Reference proteome</keyword>
<dbReference type="Pfam" id="PF04965">
    <property type="entry name" value="GPW_gp25"/>
    <property type="match status" value="1"/>
</dbReference>
<name>A0ABV4E721_9GAMM</name>
<sequence length="162" mass="18316">MERKQSFSPTLLERLLDDEPKKQRESYDACYVSAKELRAIVQKDIACLLNSTNLEEQLDEARHGALMVSVFNYGVAPLTGKYASHHSWHIIEKNIRNALLRFEPRIIPETLLVRPVTERAPGQNGQVLFEIGGLINWQPQPVDLSLKGAYDAETAKVALKSF</sequence>
<dbReference type="InterPro" id="IPR053176">
    <property type="entry name" value="T6SS_TssE1-like"/>
</dbReference>
<dbReference type="EMBL" id="JBGFFX010000004">
    <property type="protein sequence ID" value="MEY8770710.1"/>
    <property type="molecule type" value="Genomic_DNA"/>
</dbReference>
<dbReference type="InterPro" id="IPR007048">
    <property type="entry name" value="IraD/Gp25-like"/>
</dbReference>
<proteinExistence type="predicted"/>
<evidence type="ECO:0000313" key="3">
    <source>
        <dbReference type="Proteomes" id="UP001565243"/>
    </source>
</evidence>
<feature type="domain" description="IraD/Gp25-like" evidence="1">
    <location>
        <begin position="36"/>
        <end position="139"/>
    </location>
</feature>